<dbReference type="Gene3D" id="3.40.50.720">
    <property type="entry name" value="NAD(P)-binding Rossmann-like Domain"/>
    <property type="match status" value="1"/>
</dbReference>
<dbReference type="KEGG" id="cpc:Cpar_1850"/>
<sequence length="279" mass="30177">MSEKQRISILGCGWLGLPLARFLVGEGYAVKGSTTSEAKIAKMKEAGVEPFRIAIGESIEGDIASFLQSDILVVNIPPQRRPDVVEYHVGQISLLIDALADSPVKHVIFVSSTSVYPATGGEVVEADATDPDEADSPAGRALMYVEEMLRSESAFNTTVVRFGGLIGPGRNPAEFIQRMTEITSPAHPVNLIHLDDCVHVIAEIIRQGSWGEVFNACAPQHPTRGELYKAAAESHGFASLPEEASSNSHFKIVNSDWLVKKLDYKFLHPDPLGMARGGN</sequence>
<dbReference type="HOGENOM" id="CLU_007383_11_1_10"/>
<keyword evidence="3" id="KW-1185">Reference proteome</keyword>
<dbReference type="CDD" id="cd05266">
    <property type="entry name" value="SDR_a4"/>
    <property type="match status" value="1"/>
</dbReference>
<dbReference type="GO" id="GO:0005737">
    <property type="term" value="C:cytoplasm"/>
    <property type="evidence" value="ECO:0007669"/>
    <property type="project" value="TreeGrafter"/>
</dbReference>
<dbReference type="AlphaFoldDB" id="B3QQN9"/>
<dbReference type="InterPro" id="IPR001509">
    <property type="entry name" value="Epimerase_deHydtase"/>
</dbReference>
<reference evidence="2" key="1">
    <citation type="submission" date="2008-06" db="EMBL/GenBank/DDBJ databases">
        <title>Complete sequence of Chlorobaculum parvum NCIB 8327.</title>
        <authorList>
            <consortium name="US DOE Joint Genome Institute"/>
            <person name="Lucas S."/>
            <person name="Copeland A."/>
            <person name="Lapidus A."/>
            <person name="Glavina del Rio T."/>
            <person name="Dalin E."/>
            <person name="Tice H."/>
            <person name="Bruce D."/>
            <person name="Goodwin L."/>
            <person name="Pitluck S."/>
            <person name="Schmutz J."/>
            <person name="Larimer F."/>
            <person name="Land M."/>
            <person name="Hauser L."/>
            <person name="Kyrpides N."/>
            <person name="Mikhailova N."/>
            <person name="Zhao F."/>
            <person name="Li T."/>
            <person name="Liu Z."/>
            <person name="Overmann J."/>
            <person name="Bryant D.A."/>
            <person name="Richardson P."/>
        </authorList>
    </citation>
    <scope>NUCLEOTIDE SEQUENCE [LARGE SCALE GENOMIC DNA]</scope>
    <source>
        <strain evidence="2">NCIB 8327</strain>
    </source>
</reference>
<dbReference type="RefSeq" id="WP_012503075.1">
    <property type="nucleotide sequence ID" value="NC_011027.1"/>
</dbReference>
<dbReference type="Proteomes" id="UP000008811">
    <property type="component" value="Chromosome"/>
</dbReference>
<dbReference type="eggNOG" id="COG0451">
    <property type="taxonomic scope" value="Bacteria"/>
</dbReference>
<evidence type="ECO:0000313" key="3">
    <source>
        <dbReference type="Proteomes" id="UP000008811"/>
    </source>
</evidence>
<protein>
    <submittedName>
        <fullName evidence="2">NAD-dependent epimerase/dehydratase</fullName>
    </submittedName>
</protein>
<proteinExistence type="predicted"/>
<dbReference type="InterPro" id="IPR036291">
    <property type="entry name" value="NAD(P)-bd_dom_sf"/>
</dbReference>
<dbReference type="SUPFAM" id="SSF51735">
    <property type="entry name" value="NAD(P)-binding Rossmann-fold domains"/>
    <property type="match status" value="1"/>
</dbReference>
<dbReference type="PANTHER" id="PTHR48079">
    <property type="entry name" value="PROTEIN YEEZ"/>
    <property type="match status" value="1"/>
</dbReference>
<evidence type="ECO:0000259" key="1">
    <source>
        <dbReference type="Pfam" id="PF01370"/>
    </source>
</evidence>
<dbReference type="EMBL" id="CP001099">
    <property type="protein sequence ID" value="ACF12242.1"/>
    <property type="molecule type" value="Genomic_DNA"/>
</dbReference>
<dbReference type="OrthoDB" id="751203at2"/>
<dbReference type="PANTHER" id="PTHR48079:SF6">
    <property type="entry name" value="NAD(P)-BINDING DOMAIN-CONTAINING PROTEIN-RELATED"/>
    <property type="match status" value="1"/>
</dbReference>
<accession>B3QQN9</accession>
<dbReference type="STRING" id="517417.Cpar_1850"/>
<dbReference type="InterPro" id="IPR051783">
    <property type="entry name" value="NAD(P)-dependent_oxidoreduct"/>
</dbReference>
<gene>
    <name evidence="2" type="ordered locus">Cpar_1850</name>
</gene>
<name>B3QQN9_CHLP8</name>
<organism evidence="2 3">
    <name type="scientific">Chlorobaculum parvum (strain DSM 263 / NCIMB 8327)</name>
    <name type="common">Chlorobium vibrioforme subsp. thiosulfatophilum</name>
    <dbReference type="NCBI Taxonomy" id="517417"/>
    <lineage>
        <taxon>Bacteria</taxon>
        <taxon>Pseudomonadati</taxon>
        <taxon>Chlorobiota</taxon>
        <taxon>Chlorobiia</taxon>
        <taxon>Chlorobiales</taxon>
        <taxon>Chlorobiaceae</taxon>
        <taxon>Chlorobaculum</taxon>
    </lineage>
</organism>
<dbReference type="GO" id="GO:0004029">
    <property type="term" value="F:aldehyde dehydrogenase (NAD+) activity"/>
    <property type="evidence" value="ECO:0007669"/>
    <property type="project" value="TreeGrafter"/>
</dbReference>
<feature type="domain" description="NAD-dependent epimerase/dehydratase" evidence="1">
    <location>
        <begin position="93"/>
        <end position="181"/>
    </location>
</feature>
<evidence type="ECO:0000313" key="2">
    <source>
        <dbReference type="EMBL" id="ACF12242.1"/>
    </source>
</evidence>
<dbReference type="Pfam" id="PF01370">
    <property type="entry name" value="Epimerase"/>
    <property type="match status" value="1"/>
</dbReference>